<dbReference type="RefSeq" id="WP_013329935.1">
    <property type="nucleotide sequence ID" value="NC_014507.1"/>
</dbReference>
<dbReference type="InterPro" id="IPR015419">
    <property type="entry name" value="CTAG/Pcc1"/>
</dbReference>
<accession>E1RJF2</accession>
<dbReference type="HOGENOM" id="CLU_169408_0_0_2"/>
<organism evidence="2 3">
    <name type="scientific">Methanolacinia petrolearia (strain DSM 11571 / OCM 486 / SEBR 4847)</name>
    <name type="common">Methanoplanus petrolearius</name>
    <dbReference type="NCBI Taxonomy" id="679926"/>
    <lineage>
        <taxon>Archaea</taxon>
        <taxon>Methanobacteriati</taxon>
        <taxon>Methanobacteriota</taxon>
        <taxon>Stenosarchaea group</taxon>
        <taxon>Methanomicrobia</taxon>
        <taxon>Methanomicrobiales</taxon>
        <taxon>Methanomicrobiaceae</taxon>
        <taxon>Methanolacinia</taxon>
    </lineage>
</organism>
<evidence type="ECO:0000313" key="3">
    <source>
        <dbReference type="Proteomes" id="UP000006565"/>
    </source>
</evidence>
<name>E1RJF2_METP4</name>
<evidence type="ECO:0000256" key="1">
    <source>
        <dbReference type="ARBA" id="ARBA00007073"/>
    </source>
</evidence>
<dbReference type="KEGG" id="mpi:Mpet_2008"/>
<dbReference type="Proteomes" id="UP000006565">
    <property type="component" value="Chromosome"/>
</dbReference>
<reference evidence="2 3" key="1">
    <citation type="journal article" date="2010" name="Stand. Genomic Sci.">
        <title>Complete genome sequence of Methanoplanus petrolearius type strain (SEBR 4847).</title>
        <authorList>
            <person name="Brambilla E."/>
            <person name="Djao O.D."/>
            <person name="Daligault H."/>
            <person name="Lapidus A."/>
            <person name="Lucas S."/>
            <person name="Hammon N."/>
            <person name="Nolan M."/>
            <person name="Tice H."/>
            <person name="Cheng J.F."/>
            <person name="Han C."/>
            <person name="Tapia R."/>
            <person name="Goodwin L."/>
            <person name="Pitluck S."/>
            <person name="Liolios K."/>
            <person name="Ivanova N."/>
            <person name="Mavromatis K."/>
            <person name="Mikhailova N."/>
            <person name="Pati A."/>
            <person name="Chen A."/>
            <person name="Palaniappan K."/>
            <person name="Land M."/>
            <person name="Hauser L."/>
            <person name="Chang Y.J."/>
            <person name="Jeffries C.D."/>
            <person name="Rohde M."/>
            <person name="Spring S."/>
            <person name="Sikorski J."/>
            <person name="Goker M."/>
            <person name="Woyke T."/>
            <person name="Bristow J."/>
            <person name="Eisen J.A."/>
            <person name="Markowitz V."/>
            <person name="Hugenholtz P."/>
            <person name="Kyrpides N.C."/>
            <person name="Klenk H.P."/>
        </authorList>
    </citation>
    <scope>NUCLEOTIDE SEQUENCE [LARGE SCALE GENOMIC DNA]</scope>
    <source>
        <strain evidence="3">DSM 11571 / OCM 486 / SEBR 4847</strain>
    </source>
</reference>
<sequence length="90" mass="9817">MQISGRIVSKHTDARCIAESLSADNLLSMETKADGNNVVCEIRGEKLRSVIASVDDYLMNLSVAEDICSLGNKNEDQSRITGKSEKTEVN</sequence>
<dbReference type="OrthoDB" id="107316at2157"/>
<dbReference type="STRING" id="679926.Mpet_2008"/>
<dbReference type="GeneID" id="9744488"/>
<protein>
    <recommendedName>
        <fullName evidence="4">KEOPS complex Pcc1-like subunit</fullName>
    </recommendedName>
</protein>
<evidence type="ECO:0000313" key="2">
    <source>
        <dbReference type="EMBL" id="ADN36758.1"/>
    </source>
</evidence>
<proteinExistence type="inferred from homology"/>
<gene>
    <name evidence="2" type="ordered locus">Mpet_2008</name>
</gene>
<keyword evidence="3" id="KW-1185">Reference proteome</keyword>
<evidence type="ECO:0008006" key="4">
    <source>
        <dbReference type="Google" id="ProtNLM"/>
    </source>
</evidence>
<dbReference type="NCBIfam" id="NF011470">
    <property type="entry name" value="PRK14887.1"/>
    <property type="match status" value="1"/>
</dbReference>
<comment type="similarity">
    <text evidence="1">Belongs to the CTAG/PCC1 family.</text>
</comment>
<dbReference type="eggNOG" id="arCOG01354">
    <property type="taxonomic scope" value="Archaea"/>
</dbReference>
<dbReference type="Pfam" id="PF09341">
    <property type="entry name" value="Pcc1"/>
    <property type="match status" value="1"/>
</dbReference>
<dbReference type="EMBL" id="CP002117">
    <property type="protein sequence ID" value="ADN36758.1"/>
    <property type="molecule type" value="Genomic_DNA"/>
</dbReference>
<dbReference type="AlphaFoldDB" id="E1RJF2"/>